<protein>
    <submittedName>
        <fullName evidence="4">Putative lipoprotein LppH</fullName>
        <ecNumber evidence="4">2.7.11.1</ecNumber>
    </submittedName>
</protein>
<dbReference type="InterPro" id="IPR026954">
    <property type="entry name" value="PknH-like_Extracell"/>
</dbReference>
<gene>
    <name evidence="4" type="primary">pknH_8</name>
    <name evidence="4" type="ORF">NCTC1542_06796</name>
</gene>
<feature type="region of interest" description="Disordered" evidence="1">
    <location>
        <begin position="1"/>
        <end position="143"/>
    </location>
</feature>
<dbReference type="Proteomes" id="UP000255389">
    <property type="component" value="Unassembled WGS sequence"/>
</dbReference>
<dbReference type="InterPro" id="IPR038232">
    <property type="entry name" value="PknH-like_Extracell_sf"/>
</dbReference>
<keyword evidence="2" id="KW-0812">Transmembrane</keyword>
<dbReference type="AlphaFoldDB" id="A0A378WF89"/>
<evidence type="ECO:0000313" key="4">
    <source>
        <dbReference type="EMBL" id="SUA31442.1"/>
    </source>
</evidence>
<feature type="compositionally biased region" description="Low complexity" evidence="1">
    <location>
        <begin position="177"/>
        <end position="214"/>
    </location>
</feature>
<name>A0A378WF89_MYCFO</name>
<organism evidence="4 5">
    <name type="scientific">Mycolicibacterium fortuitum</name>
    <name type="common">Mycobacterium fortuitum</name>
    <dbReference type="NCBI Taxonomy" id="1766"/>
    <lineage>
        <taxon>Bacteria</taxon>
        <taxon>Bacillati</taxon>
        <taxon>Actinomycetota</taxon>
        <taxon>Actinomycetes</taxon>
        <taxon>Mycobacteriales</taxon>
        <taxon>Mycobacteriaceae</taxon>
        <taxon>Mycolicibacterium</taxon>
    </lineage>
</organism>
<dbReference type="EC" id="2.7.11.1" evidence="4"/>
<evidence type="ECO:0000259" key="3">
    <source>
        <dbReference type="Pfam" id="PF14032"/>
    </source>
</evidence>
<feature type="domain" description="PknH-like extracellular" evidence="3">
    <location>
        <begin position="224"/>
        <end position="410"/>
    </location>
</feature>
<dbReference type="Pfam" id="PF14032">
    <property type="entry name" value="PknH_C"/>
    <property type="match status" value="1"/>
</dbReference>
<accession>A0A378WF89</accession>
<feature type="compositionally biased region" description="Pro residues" evidence="1">
    <location>
        <begin position="124"/>
        <end position="139"/>
    </location>
</feature>
<evidence type="ECO:0000256" key="1">
    <source>
        <dbReference type="SAM" id="MobiDB-lite"/>
    </source>
</evidence>
<feature type="region of interest" description="Disordered" evidence="1">
    <location>
        <begin position="177"/>
        <end position="226"/>
    </location>
</feature>
<keyword evidence="2" id="KW-1133">Transmembrane helix</keyword>
<dbReference type="Gene3D" id="3.40.1000.70">
    <property type="entry name" value="PknH-like extracellular domain"/>
    <property type="match status" value="1"/>
</dbReference>
<keyword evidence="4" id="KW-0449">Lipoprotein</keyword>
<feature type="transmembrane region" description="Helical" evidence="2">
    <location>
        <begin position="149"/>
        <end position="170"/>
    </location>
</feature>
<keyword evidence="2" id="KW-0472">Membrane</keyword>
<evidence type="ECO:0000313" key="5">
    <source>
        <dbReference type="Proteomes" id="UP000255389"/>
    </source>
</evidence>
<feature type="compositionally biased region" description="Low complexity" evidence="1">
    <location>
        <begin position="62"/>
        <end position="100"/>
    </location>
</feature>
<proteinExistence type="predicted"/>
<sequence>MSKQDGDNQPEDMTVDWPARQREQAPPTASQDEERTTVLRNTPLPPTSGHSSPTPPPPPPSTGYAPPAAPAGNYGAPATGYTSPPAGPGTPTVAAPAAPWQSPPPPAAPGQGWPPAGPVGGGYPPAPPAGGYPGAPEPSGPQRGGVPKLGIALGAVAAIAMLAIGTVAFLRINDDGSAPSDTTTTAAAATTTPAGEQQSPTSSQTTSPTDTPAPTGGPGAGGLVDPANLSKLLLTADVVSTRMSSPGMTPGDLSTKPVSGVSVDPPGCTGVFTPAHTMVYSGEAGFAAQAVIDPNKGPHTVIQAVASFETADLARQFFDRQADDWAKCKFTTLTVSSPDSSATNTVKTSAVSLDESDPDAPMLQTLMIQDEPKKMCGRNMTVRANVVIDVRACADNPGSAAFTMVRDIGEKITGKR</sequence>
<keyword evidence="4" id="KW-0808">Transferase</keyword>
<dbReference type="EMBL" id="UGQY01000006">
    <property type="protein sequence ID" value="SUA31442.1"/>
    <property type="molecule type" value="Genomic_DNA"/>
</dbReference>
<reference evidence="4 5" key="1">
    <citation type="submission" date="2018-06" db="EMBL/GenBank/DDBJ databases">
        <authorList>
            <consortium name="Pathogen Informatics"/>
            <person name="Doyle S."/>
        </authorList>
    </citation>
    <scope>NUCLEOTIDE SEQUENCE [LARGE SCALE GENOMIC DNA]</scope>
    <source>
        <strain evidence="4 5">NCTC1542</strain>
    </source>
</reference>
<dbReference type="GO" id="GO:0004674">
    <property type="term" value="F:protein serine/threonine kinase activity"/>
    <property type="evidence" value="ECO:0007669"/>
    <property type="project" value="UniProtKB-EC"/>
</dbReference>
<evidence type="ECO:0000256" key="2">
    <source>
        <dbReference type="SAM" id="Phobius"/>
    </source>
</evidence>